<name>A0A0A9G8S3_ARUDO</name>
<sequence>MKHQPSCWKTNNQPLLNLWRSIGLIPSGIQHDSTIVSGHGKRYNQLNQDAERSVQVFSNRICEKTEHVLIII</sequence>
<evidence type="ECO:0000313" key="1">
    <source>
        <dbReference type="EMBL" id="JAE19849.1"/>
    </source>
</evidence>
<proteinExistence type="predicted"/>
<accession>A0A0A9G8S3</accession>
<organism evidence="1">
    <name type="scientific">Arundo donax</name>
    <name type="common">Giant reed</name>
    <name type="synonym">Donax arundinaceus</name>
    <dbReference type="NCBI Taxonomy" id="35708"/>
    <lineage>
        <taxon>Eukaryota</taxon>
        <taxon>Viridiplantae</taxon>
        <taxon>Streptophyta</taxon>
        <taxon>Embryophyta</taxon>
        <taxon>Tracheophyta</taxon>
        <taxon>Spermatophyta</taxon>
        <taxon>Magnoliopsida</taxon>
        <taxon>Liliopsida</taxon>
        <taxon>Poales</taxon>
        <taxon>Poaceae</taxon>
        <taxon>PACMAD clade</taxon>
        <taxon>Arundinoideae</taxon>
        <taxon>Arundineae</taxon>
        <taxon>Arundo</taxon>
    </lineage>
</organism>
<protein>
    <submittedName>
        <fullName evidence="1">Uncharacterized protein</fullName>
    </submittedName>
</protein>
<dbReference type="EMBL" id="GBRH01178047">
    <property type="protein sequence ID" value="JAE19849.1"/>
    <property type="molecule type" value="Transcribed_RNA"/>
</dbReference>
<reference evidence="1" key="2">
    <citation type="journal article" date="2015" name="Data Brief">
        <title>Shoot transcriptome of the giant reed, Arundo donax.</title>
        <authorList>
            <person name="Barrero R.A."/>
            <person name="Guerrero F.D."/>
            <person name="Moolhuijzen P."/>
            <person name="Goolsby J.A."/>
            <person name="Tidwell J."/>
            <person name="Bellgard S.E."/>
            <person name="Bellgard M.I."/>
        </authorList>
    </citation>
    <scope>NUCLEOTIDE SEQUENCE</scope>
    <source>
        <tissue evidence="1">Shoot tissue taken approximately 20 cm above the soil surface</tissue>
    </source>
</reference>
<dbReference type="AlphaFoldDB" id="A0A0A9G8S3"/>
<reference evidence="1" key="1">
    <citation type="submission" date="2014-09" db="EMBL/GenBank/DDBJ databases">
        <authorList>
            <person name="Magalhaes I.L.F."/>
            <person name="Oliveira U."/>
            <person name="Santos F.R."/>
            <person name="Vidigal T.H.D.A."/>
            <person name="Brescovit A.D."/>
            <person name="Santos A.J."/>
        </authorList>
    </citation>
    <scope>NUCLEOTIDE SEQUENCE</scope>
    <source>
        <tissue evidence="1">Shoot tissue taken approximately 20 cm above the soil surface</tissue>
    </source>
</reference>